<name>A0ABN2YT01_9MICC</name>
<proteinExistence type="predicted"/>
<protein>
    <submittedName>
        <fullName evidence="2">Uncharacterized protein</fullName>
    </submittedName>
</protein>
<accession>A0ABN2YT01</accession>
<feature type="region of interest" description="Disordered" evidence="1">
    <location>
        <begin position="42"/>
        <end position="65"/>
    </location>
</feature>
<dbReference type="Proteomes" id="UP001500102">
    <property type="component" value="Unassembled WGS sequence"/>
</dbReference>
<reference evidence="2 3" key="1">
    <citation type="journal article" date="2019" name="Int. J. Syst. Evol. Microbiol.">
        <title>The Global Catalogue of Microorganisms (GCM) 10K type strain sequencing project: providing services to taxonomists for standard genome sequencing and annotation.</title>
        <authorList>
            <consortium name="The Broad Institute Genomics Platform"/>
            <consortium name="The Broad Institute Genome Sequencing Center for Infectious Disease"/>
            <person name="Wu L."/>
            <person name="Ma J."/>
        </authorList>
    </citation>
    <scope>NUCLEOTIDE SEQUENCE [LARGE SCALE GENOMIC DNA]</scope>
    <source>
        <strain evidence="2 3">JCM 15921</strain>
    </source>
</reference>
<keyword evidence="3" id="KW-1185">Reference proteome</keyword>
<organism evidence="2 3">
    <name type="scientific">Arthrobacter humicola</name>
    <dbReference type="NCBI Taxonomy" id="409291"/>
    <lineage>
        <taxon>Bacteria</taxon>
        <taxon>Bacillati</taxon>
        <taxon>Actinomycetota</taxon>
        <taxon>Actinomycetes</taxon>
        <taxon>Micrococcales</taxon>
        <taxon>Micrococcaceae</taxon>
        <taxon>Arthrobacter</taxon>
    </lineage>
</organism>
<gene>
    <name evidence="2" type="ORF">GCM10009825_13930</name>
</gene>
<comment type="caution">
    <text evidence="2">The sequence shown here is derived from an EMBL/GenBank/DDBJ whole genome shotgun (WGS) entry which is preliminary data.</text>
</comment>
<evidence type="ECO:0000256" key="1">
    <source>
        <dbReference type="SAM" id="MobiDB-lite"/>
    </source>
</evidence>
<evidence type="ECO:0000313" key="2">
    <source>
        <dbReference type="EMBL" id="GAA2131967.1"/>
    </source>
</evidence>
<evidence type="ECO:0000313" key="3">
    <source>
        <dbReference type="Proteomes" id="UP001500102"/>
    </source>
</evidence>
<dbReference type="EMBL" id="BAAAQB010000019">
    <property type="protein sequence ID" value="GAA2131967.1"/>
    <property type="molecule type" value="Genomic_DNA"/>
</dbReference>
<sequence length="65" mass="7285">MRGSLTNQKPEQDRKMKCVEELIGDYLLGPTATAIQLYEIPRPGGTRDTKYHPNGVLSGWRPSRG</sequence>